<feature type="compositionally biased region" description="Basic and acidic residues" evidence="2">
    <location>
        <begin position="417"/>
        <end position="426"/>
    </location>
</feature>
<dbReference type="CDD" id="cd16100">
    <property type="entry name" value="ARID"/>
    <property type="match status" value="1"/>
</dbReference>
<proteinExistence type="predicted"/>
<dbReference type="Gene3D" id="1.10.150.60">
    <property type="entry name" value="ARID DNA-binding domain"/>
    <property type="match status" value="1"/>
</dbReference>
<dbReference type="PROSITE" id="PS51011">
    <property type="entry name" value="ARID"/>
    <property type="match status" value="1"/>
</dbReference>
<dbReference type="Proteomes" id="UP001386955">
    <property type="component" value="Unassembled WGS sequence"/>
</dbReference>
<dbReference type="InterPro" id="IPR036431">
    <property type="entry name" value="ARID_dom_sf"/>
</dbReference>
<keyword evidence="1" id="KW-0539">Nucleus</keyword>
<dbReference type="InterPro" id="IPR000949">
    <property type="entry name" value="ELM2_dom"/>
</dbReference>
<dbReference type="GO" id="GO:0003677">
    <property type="term" value="F:DNA binding"/>
    <property type="evidence" value="ECO:0007669"/>
    <property type="project" value="InterPro"/>
</dbReference>
<dbReference type="Pfam" id="PF01388">
    <property type="entry name" value="ARID"/>
    <property type="match status" value="1"/>
</dbReference>
<dbReference type="SMART" id="SM00501">
    <property type="entry name" value="BRIGHT"/>
    <property type="match status" value="1"/>
</dbReference>
<organism evidence="4 5">
    <name type="scientific">Psophocarpus tetragonolobus</name>
    <name type="common">Winged bean</name>
    <name type="synonym">Dolichos tetragonolobus</name>
    <dbReference type="NCBI Taxonomy" id="3891"/>
    <lineage>
        <taxon>Eukaryota</taxon>
        <taxon>Viridiplantae</taxon>
        <taxon>Streptophyta</taxon>
        <taxon>Embryophyta</taxon>
        <taxon>Tracheophyta</taxon>
        <taxon>Spermatophyta</taxon>
        <taxon>Magnoliopsida</taxon>
        <taxon>eudicotyledons</taxon>
        <taxon>Gunneridae</taxon>
        <taxon>Pentapetalae</taxon>
        <taxon>rosids</taxon>
        <taxon>fabids</taxon>
        <taxon>Fabales</taxon>
        <taxon>Fabaceae</taxon>
        <taxon>Papilionoideae</taxon>
        <taxon>50 kb inversion clade</taxon>
        <taxon>NPAAA clade</taxon>
        <taxon>indigoferoid/millettioid clade</taxon>
        <taxon>Phaseoleae</taxon>
        <taxon>Psophocarpus</taxon>
    </lineage>
</organism>
<feature type="region of interest" description="Disordered" evidence="2">
    <location>
        <begin position="142"/>
        <end position="164"/>
    </location>
</feature>
<evidence type="ECO:0000313" key="4">
    <source>
        <dbReference type="EMBL" id="KAK7394745.1"/>
    </source>
</evidence>
<dbReference type="InterPro" id="IPR001606">
    <property type="entry name" value="ARID_dom"/>
</dbReference>
<comment type="caution">
    <text evidence="4">The sequence shown here is derived from an EMBL/GenBank/DDBJ whole genome shotgun (WGS) entry which is preliminary data.</text>
</comment>
<keyword evidence="5" id="KW-1185">Reference proteome</keyword>
<gene>
    <name evidence="4" type="ORF">VNO78_15282</name>
</gene>
<evidence type="ECO:0000256" key="2">
    <source>
        <dbReference type="SAM" id="MobiDB-lite"/>
    </source>
</evidence>
<feature type="region of interest" description="Disordered" evidence="2">
    <location>
        <begin position="395"/>
        <end position="427"/>
    </location>
</feature>
<sequence length="646" mass="72920">MMSNGEPLDLYRLFMVVKEKGGYDAVCKNRLWDLVGEEYGLGVKVGSSVELVYSKNLSALDTCLKNVADGKFTECGLVDDRVKFCKHMMEKQAELVLGGYGKEEAEDDLDRRVSDCPDGRKLCGSNRVKGVKPESNRAELERVYDHPDGSKSCASDSGKDKISDSNGDEYDNVCDCLDRRKLCGTNMVKDVNPESNEAKKVQTERLVDLDMMDHRMDEPILGNLSILNTERGMPEEFDGGKILAVDASDAESNMPRLSDGSKSCNNDDDDNDEVLILDSSAVDKERFGHKRKRESKSEMLSWITSIARNPCDPAVGSIPEKFKWKSYSSQEIWKQALLFREAVFLKKDFETTSEQLSWQAQKVHPSMYDDHVGSVYNLRQRLKCDKRVLLGNATTDGVSSASSGGTPGGLERTPSSHAKDRAEKQLSDSCTARSSLDRYARVHIPLGPNHQAKVPQWTGMTYDSDSKWLGSQIWPPLKAVNSNRLLEREPIGKGRQDSCGCQVQGSVECVRFHIALKRSKVKLELGEAFYQWNLHKVGEEVRVSWTEQEEKKFEDVVKSNPASLDKCFWDHLFKTFPKKSREDLVSYYFNVFLLQRRAYQNRHTPDCIDSDDDESEFTPLRKVFGHQTQKSCSFSLLSPKKAIHKG</sequence>
<dbReference type="PANTHER" id="PTHR46410">
    <property type="entry name" value="AT-RICH INTERACTIVE DOMAIN-CONTAINING PROTEIN 2"/>
    <property type="match status" value="1"/>
</dbReference>
<dbReference type="PANTHER" id="PTHR46410:SF1">
    <property type="entry name" value="AT-RICH INTERACTIVE DOMAIN-CONTAINING PROTEIN 1"/>
    <property type="match status" value="1"/>
</dbReference>
<feature type="compositionally biased region" description="Polar residues" evidence="2">
    <location>
        <begin position="395"/>
        <end position="404"/>
    </location>
</feature>
<dbReference type="EMBL" id="JAYMYS010000004">
    <property type="protein sequence ID" value="KAK7394745.1"/>
    <property type="molecule type" value="Genomic_DNA"/>
</dbReference>
<dbReference type="SMART" id="SM01189">
    <property type="entry name" value="ELM2"/>
    <property type="match status" value="1"/>
</dbReference>
<dbReference type="SUPFAM" id="SSF46774">
    <property type="entry name" value="ARID-like"/>
    <property type="match status" value="1"/>
</dbReference>
<reference evidence="4 5" key="1">
    <citation type="submission" date="2024-01" db="EMBL/GenBank/DDBJ databases">
        <title>The genomes of 5 underutilized Papilionoideae crops provide insights into root nodulation and disease resistanc.</title>
        <authorList>
            <person name="Jiang F."/>
        </authorList>
    </citation>
    <scope>NUCLEOTIDE SEQUENCE [LARGE SCALE GENOMIC DNA]</scope>
    <source>
        <strain evidence="4">DUOXIRENSHENG_FW03</strain>
        <tissue evidence="4">Leaves</tissue>
    </source>
</reference>
<dbReference type="InterPro" id="IPR001005">
    <property type="entry name" value="SANT/Myb"/>
</dbReference>
<dbReference type="CDD" id="cd00167">
    <property type="entry name" value="SANT"/>
    <property type="match status" value="1"/>
</dbReference>
<name>A0AAN9SES7_PSOTE</name>
<evidence type="ECO:0000256" key="1">
    <source>
        <dbReference type="ARBA" id="ARBA00023242"/>
    </source>
</evidence>
<accession>A0AAN9SES7</accession>
<feature type="domain" description="ARID" evidence="3">
    <location>
        <begin position="1"/>
        <end position="65"/>
    </location>
</feature>
<evidence type="ECO:0000259" key="3">
    <source>
        <dbReference type="PROSITE" id="PS51011"/>
    </source>
</evidence>
<dbReference type="AlphaFoldDB" id="A0AAN9SES7"/>
<evidence type="ECO:0000313" key="5">
    <source>
        <dbReference type="Proteomes" id="UP001386955"/>
    </source>
</evidence>
<protein>
    <recommendedName>
        <fullName evidence="3">ARID domain-containing protein</fullName>
    </recommendedName>
</protein>